<comment type="caution">
    <text evidence="4">The sequence shown here is derived from an EMBL/GenBank/DDBJ whole genome shotgun (WGS) entry which is preliminary data.</text>
</comment>
<accession>A0A495VBF7</accession>
<dbReference type="AlphaFoldDB" id="A0A495VBF7"/>
<name>A0A495VBF7_9GAMM</name>
<evidence type="ECO:0000313" key="5">
    <source>
        <dbReference type="Proteomes" id="UP000274556"/>
    </source>
</evidence>
<dbReference type="InterPro" id="IPR009430">
    <property type="entry name" value="GvpL/GvpF"/>
</dbReference>
<reference evidence="4 5" key="1">
    <citation type="submission" date="2018-10" db="EMBL/GenBank/DDBJ databases">
        <title>Genomic Encyclopedia of Archaeal and Bacterial Type Strains, Phase II (KMG-II): from individual species to whole genera.</title>
        <authorList>
            <person name="Goeker M."/>
        </authorList>
    </citation>
    <scope>NUCLEOTIDE SEQUENCE [LARGE SCALE GENOMIC DNA]</scope>
    <source>
        <strain evidence="4 5">DSM 235</strain>
    </source>
</reference>
<keyword evidence="5" id="KW-1185">Reference proteome</keyword>
<dbReference type="OrthoDB" id="5766050at2"/>
<dbReference type="PANTHER" id="PTHR36852">
    <property type="entry name" value="PROTEIN GVPL 2"/>
    <property type="match status" value="1"/>
</dbReference>
<evidence type="ECO:0000256" key="1">
    <source>
        <dbReference type="ARBA" id="ARBA00022987"/>
    </source>
</evidence>
<dbReference type="PANTHER" id="PTHR36852:SF1">
    <property type="entry name" value="PROTEIN GVPL 2"/>
    <property type="match status" value="1"/>
</dbReference>
<dbReference type="GO" id="GO:0031411">
    <property type="term" value="C:gas vesicle"/>
    <property type="evidence" value="ECO:0007669"/>
    <property type="project" value="UniProtKB-SubCell"/>
</dbReference>
<organism evidence="4 5">
    <name type="scientific">Thiocapsa rosea</name>
    <dbReference type="NCBI Taxonomy" id="69360"/>
    <lineage>
        <taxon>Bacteria</taxon>
        <taxon>Pseudomonadati</taxon>
        <taxon>Pseudomonadota</taxon>
        <taxon>Gammaproteobacteria</taxon>
        <taxon>Chromatiales</taxon>
        <taxon>Chromatiaceae</taxon>
        <taxon>Thiocapsa</taxon>
    </lineage>
</organism>
<dbReference type="Proteomes" id="UP000274556">
    <property type="component" value="Unassembled WGS sequence"/>
</dbReference>
<dbReference type="EMBL" id="RBXL01000001">
    <property type="protein sequence ID" value="RKT46110.1"/>
    <property type="molecule type" value="Genomic_DNA"/>
</dbReference>
<gene>
    <name evidence="4" type="ORF">BDD21_3608</name>
</gene>
<protein>
    <submittedName>
        <fullName evidence="4">Gas vesicle protein GvpL/GvpF</fullName>
    </submittedName>
</protein>
<proteinExistence type="inferred from homology"/>
<sequence>MDAFYCFCFAPACLASDLRFDDCGWEDPIEIRRLAGLDVILSRVPLGRFAGAEAEQRLADLEWLVPRAQAHDRVITRTMERSTVFPLTFATLFSSLPALALEVAARRRALLDFFERMAGREEWAVKVSMDRERVIATRMQSLYPEGGDVPAGGRGYLLKQRRRGEAEQAIGPWLKGQIGCLDEALRPSCETLLIRPLRDEMVASRACLVARDLGPSLSEAIERSREAFADQGLDLHCSGPWPLYSFCGTP</sequence>
<evidence type="ECO:0000256" key="3">
    <source>
        <dbReference type="ARBA" id="ARBA00035643"/>
    </source>
</evidence>
<dbReference type="RefSeq" id="WP_120798274.1">
    <property type="nucleotide sequence ID" value="NZ_RBXL01000001.1"/>
</dbReference>
<keyword evidence="1" id="KW-0304">Gas vesicle</keyword>
<evidence type="ECO:0000313" key="4">
    <source>
        <dbReference type="EMBL" id="RKT46110.1"/>
    </source>
</evidence>
<dbReference type="Pfam" id="PF06386">
    <property type="entry name" value="GvpL_GvpF"/>
    <property type="match status" value="1"/>
</dbReference>
<comment type="similarity">
    <text evidence="3">Belongs to the gas vesicle GvpF/GvpL family.</text>
</comment>
<evidence type="ECO:0000256" key="2">
    <source>
        <dbReference type="ARBA" id="ARBA00035108"/>
    </source>
</evidence>
<comment type="subcellular location">
    <subcellularLocation>
        <location evidence="2">Gas vesicle</location>
    </subcellularLocation>
</comment>
<dbReference type="GO" id="GO:0031412">
    <property type="term" value="P:gas vesicle organization"/>
    <property type="evidence" value="ECO:0007669"/>
    <property type="project" value="InterPro"/>
</dbReference>